<dbReference type="EMBL" id="BAAAMR010000050">
    <property type="protein sequence ID" value="GAA2148857.1"/>
    <property type="molecule type" value="Genomic_DNA"/>
</dbReference>
<organism evidence="2 3">
    <name type="scientific">Actinomadura napierensis</name>
    <dbReference type="NCBI Taxonomy" id="267854"/>
    <lineage>
        <taxon>Bacteria</taxon>
        <taxon>Bacillati</taxon>
        <taxon>Actinomycetota</taxon>
        <taxon>Actinomycetes</taxon>
        <taxon>Streptosporangiales</taxon>
        <taxon>Thermomonosporaceae</taxon>
        <taxon>Actinomadura</taxon>
    </lineage>
</organism>
<evidence type="ECO:0000313" key="3">
    <source>
        <dbReference type="Proteomes" id="UP001501020"/>
    </source>
</evidence>
<dbReference type="Proteomes" id="UP001501020">
    <property type="component" value="Unassembled WGS sequence"/>
</dbReference>
<sequence length="161" mass="17886">MSADLGGPWTPPELDDGPDSGESVQQEEEEERAPAFQTPEEFFTEFLAPHIQRRLGGSYTWCPEWWSHPEGISRIVAMWTAFEHLRWEGALGMSTWWLHHADPHLSVLMSKDGGPFSACKKDAHNPNGLPSLPHHPAPAGLWEAAGYAEPSESTDFGLNGR</sequence>
<accession>A0ABN2ZW85</accession>
<name>A0ABN2ZW85_9ACTN</name>
<feature type="region of interest" description="Disordered" evidence="1">
    <location>
        <begin position="1"/>
        <end position="37"/>
    </location>
</feature>
<keyword evidence="3" id="KW-1185">Reference proteome</keyword>
<dbReference type="InterPro" id="IPR032584">
    <property type="entry name" value="DUF4913"/>
</dbReference>
<reference evidence="2 3" key="1">
    <citation type="journal article" date="2019" name="Int. J. Syst. Evol. Microbiol.">
        <title>The Global Catalogue of Microorganisms (GCM) 10K type strain sequencing project: providing services to taxonomists for standard genome sequencing and annotation.</title>
        <authorList>
            <consortium name="The Broad Institute Genomics Platform"/>
            <consortium name="The Broad Institute Genome Sequencing Center for Infectious Disease"/>
            <person name="Wu L."/>
            <person name="Ma J."/>
        </authorList>
    </citation>
    <scope>NUCLEOTIDE SEQUENCE [LARGE SCALE GENOMIC DNA]</scope>
    <source>
        <strain evidence="2 3">JCM 13850</strain>
    </source>
</reference>
<dbReference type="Pfam" id="PF16259">
    <property type="entry name" value="DUF4913"/>
    <property type="match status" value="1"/>
</dbReference>
<comment type="caution">
    <text evidence="2">The sequence shown here is derived from an EMBL/GenBank/DDBJ whole genome shotgun (WGS) entry which is preliminary data.</text>
</comment>
<gene>
    <name evidence="2" type="ORF">GCM10009727_52000</name>
</gene>
<protein>
    <recommendedName>
        <fullName evidence="4">DUF4913 domain-containing protein</fullName>
    </recommendedName>
</protein>
<evidence type="ECO:0000313" key="2">
    <source>
        <dbReference type="EMBL" id="GAA2148857.1"/>
    </source>
</evidence>
<evidence type="ECO:0000256" key="1">
    <source>
        <dbReference type="SAM" id="MobiDB-lite"/>
    </source>
</evidence>
<evidence type="ECO:0008006" key="4">
    <source>
        <dbReference type="Google" id="ProtNLM"/>
    </source>
</evidence>
<dbReference type="RefSeq" id="WP_344272213.1">
    <property type="nucleotide sequence ID" value="NZ_BAAAMR010000050.1"/>
</dbReference>
<feature type="compositionally biased region" description="Acidic residues" evidence="1">
    <location>
        <begin position="13"/>
        <end position="31"/>
    </location>
</feature>
<proteinExistence type="predicted"/>